<reference evidence="1 2" key="1">
    <citation type="submission" date="2015-09" db="EMBL/GenBank/DDBJ databases">
        <authorList>
            <consortium name="Swine Surveillance"/>
        </authorList>
    </citation>
    <scope>NUCLEOTIDE SEQUENCE [LARGE SCALE GENOMIC DNA]</scope>
    <source>
        <strain evidence="1 2">CECT 4292</strain>
    </source>
</reference>
<gene>
    <name evidence="1" type="ORF">RUA4292_02740</name>
</gene>
<evidence type="ECO:0000313" key="1">
    <source>
        <dbReference type="EMBL" id="CUH48558.1"/>
    </source>
</evidence>
<protein>
    <submittedName>
        <fullName evidence="1">Uncharacterized protein</fullName>
    </submittedName>
</protein>
<evidence type="ECO:0000313" key="2">
    <source>
        <dbReference type="Proteomes" id="UP000050783"/>
    </source>
</evidence>
<name>A0A0P1EEX1_9RHOB</name>
<organism evidence="1 2">
    <name type="scientific">Ruegeria atlantica</name>
    <dbReference type="NCBI Taxonomy" id="81569"/>
    <lineage>
        <taxon>Bacteria</taxon>
        <taxon>Pseudomonadati</taxon>
        <taxon>Pseudomonadota</taxon>
        <taxon>Alphaproteobacteria</taxon>
        <taxon>Rhodobacterales</taxon>
        <taxon>Roseobacteraceae</taxon>
        <taxon>Ruegeria</taxon>
    </lineage>
</organism>
<dbReference type="Proteomes" id="UP000050783">
    <property type="component" value="Unassembled WGS sequence"/>
</dbReference>
<dbReference type="EMBL" id="CYPU01000039">
    <property type="protein sequence ID" value="CUH48558.1"/>
    <property type="molecule type" value="Genomic_DNA"/>
</dbReference>
<accession>A0A0P1EEX1</accession>
<dbReference type="AlphaFoldDB" id="A0A0P1EEX1"/>
<proteinExistence type="predicted"/>
<sequence length="30" mass="3365">MQSDVWKIRLISRTIGADRGRAARGRPVVV</sequence>